<dbReference type="EMBL" id="JADWOX010000030">
    <property type="protein sequence ID" value="MBI1686901.1"/>
    <property type="molecule type" value="Genomic_DNA"/>
</dbReference>
<dbReference type="SUPFAM" id="SSF52172">
    <property type="entry name" value="CheY-like"/>
    <property type="match status" value="1"/>
</dbReference>
<evidence type="ECO:0000256" key="7">
    <source>
        <dbReference type="PROSITE-ProRule" id="PRU00169"/>
    </source>
</evidence>
<dbReference type="EC" id="3.1.1.61" evidence="5"/>
<evidence type="ECO:0000259" key="9">
    <source>
        <dbReference type="PROSITE" id="PS50122"/>
    </source>
</evidence>
<feature type="active site" evidence="5 6">
    <location>
        <position position="161"/>
    </location>
</feature>
<evidence type="ECO:0000259" key="8">
    <source>
        <dbReference type="PROSITE" id="PS50110"/>
    </source>
</evidence>
<dbReference type="SMART" id="SM00448">
    <property type="entry name" value="REC"/>
    <property type="match status" value="1"/>
</dbReference>
<evidence type="ECO:0000256" key="5">
    <source>
        <dbReference type="HAMAP-Rule" id="MF_00099"/>
    </source>
</evidence>
<comment type="catalytic activity">
    <reaction evidence="5">
        <text>L-glutaminyl-[protein] + H2O = L-glutamyl-[protein] + NH4(+)</text>
        <dbReference type="Rhea" id="RHEA:16441"/>
        <dbReference type="Rhea" id="RHEA-COMP:10207"/>
        <dbReference type="Rhea" id="RHEA-COMP:10208"/>
        <dbReference type="ChEBI" id="CHEBI:15377"/>
        <dbReference type="ChEBI" id="CHEBI:28938"/>
        <dbReference type="ChEBI" id="CHEBI:29973"/>
        <dbReference type="ChEBI" id="CHEBI:30011"/>
        <dbReference type="EC" id="3.5.1.44"/>
    </reaction>
</comment>
<feature type="active site" evidence="5 6">
    <location>
        <position position="283"/>
    </location>
</feature>
<dbReference type="Gene3D" id="3.40.50.2300">
    <property type="match status" value="1"/>
</dbReference>
<evidence type="ECO:0000256" key="4">
    <source>
        <dbReference type="ARBA" id="ARBA00048267"/>
    </source>
</evidence>
<accession>A0ABS0T551</accession>
<comment type="caution">
    <text evidence="10">The sequence shown here is derived from an EMBL/GenBank/DDBJ whole genome shotgun (WGS) entry which is preliminary data.</text>
</comment>
<dbReference type="CDD" id="cd16432">
    <property type="entry name" value="CheB_Rec"/>
    <property type="match status" value="1"/>
</dbReference>
<keyword evidence="5 7" id="KW-0597">Phosphoprotein</keyword>
<comment type="domain">
    <text evidence="5">Contains a C-terminal catalytic domain, and an N-terminal region which modulates catalytic activity.</text>
</comment>
<dbReference type="NCBIfam" id="NF001965">
    <property type="entry name" value="PRK00742.1"/>
    <property type="match status" value="1"/>
</dbReference>
<gene>
    <name evidence="5" type="primary">cheB</name>
    <name evidence="10" type="ORF">I4Q42_24800</name>
</gene>
<dbReference type="NCBIfam" id="NF009206">
    <property type="entry name" value="PRK12555.1"/>
    <property type="match status" value="1"/>
</dbReference>
<evidence type="ECO:0000256" key="2">
    <source>
        <dbReference type="ARBA" id="ARBA00022500"/>
    </source>
</evidence>
<dbReference type="HAMAP" id="MF_00099">
    <property type="entry name" value="CheB_chemtxs"/>
    <property type="match status" value="1"/>
</dbReference>
<feature type="modified residue" description="4-aspartylphosphate" evidence="5 7">
    <location>
        <position position="56"/>
    </location>
</feature>
<name>A0ABS0T551_9CAUL</name>
<dbReference type="CDD" id="cd17541">
    <property type="entry name" value="REC_CheB-like"/>
    <property type="match status" value="1"/>
</dbReference>
<dbReference type="PANTHER" id="PTHR42872">
    <property type="entry name" value="PROTEIN-GLUTAMATE METHYLESTERASE/PROTEIN-GLUTAMINE GLUTAMINASE"/>
    <property type="match status" value="1"/>
</dbReference>
<evidence type="ECO:0000256" key="6">
    <source>
        <dbReference type="PROSITE-ProRule" id="PRU00050"/>
    </source>
</evidence>
<dbReference type="PANTHER" id="PTHR42872:SF6">
    <property type="entry name" value="PROTEIN-GLUTAMATE METHYLESTERASE_PROTEIN-GLUTAMINE GLUTAMINASE"/>
    <property type="match status" value="1"/>
</dbReference>
<dbReference type="PROSITE" id="PS50110">
    <property type="entry name" value="RESPONSE_REGULATORY"/>
    <property type="match status" value="1"/>
</dbReference>
<comment type="subcellular location">
    <subcellularLocation>
        <location evidence="5">Cytoplasm</location>
    </subcellularLocation>
</comment>
<dbReference type="InterPro" id="IPR001789">
    <property type="entry name" value="Sig_transdc_resp-reg_receiver"/>
</dbReference>
<keyword evidence="11" id="KW-1185">Reference proteome</keyword>
<feature type="domain" description="Response regulatory" evidence="8">
    <location>
        <begin position="5"/>
        <end position="122"/>
    </location>
</feature>
<keyword evidence="1 5" id="KW-0963">Cytoplasm</keyword>
<protein>
    <recommendedName>
        <fullName evidence="5">Protein-glutamate methylesterase/protein-glutamine glutaminase</fullName>
        <ecNumber evidence="5">3.1.1.61</ecNumber>
        <ecNumber evidence="5">3.5.1.44</ecNumber>
    </recommendedName>
</protein>
<dbReference type="InterPro" id="IPR000673">
    <property type="entry name" value="Sig_transdc_resp-reg_Me-estase"/>
</dbReference>
<comment type="similarity">
    <text evidence="5">Belongs to the CheB family.</text>
</comment>
<keyword evidence="3 5" id="KW-0378">Hydrolase</keyword>
<evidence type="ECO:0000256" key="1">
    <source>
        <dbReference type="ARBA" id="ARBA00022490"/>
    </source>
</evidence>
<sequence>MAKIRVLVVDDSATMRGLITAALNRDPEIEVVGAAGDPFEARGMIKALNPDVVTLDIEMPNMNGIEFLEKIMRLRPMPVVMVSSLTQAGAEMTLRALELGAVDCVGKPTTATGTAEALAEVAEKVRTAARASVRTKADAAPVTARRGNYLPSGDVVSIGSSTGGVEALLAILTQFPETCPPTVITQHMPATFTASFAARLDRASGAKVQEATDGALLEPGKVYVAPGGATHLEVVRSAGLRCRLTAGDPVSGHRPSVDVLFRSVAQAVGEKAVGAILTGMGRDGAQGLLQMRQAGARTVGQDEASCVVYGMPRAAFEIGAVEKQVSLSSIGQSILDLASARR</sequence>
<evidence type="ECO:0000313" key="11">
    <source>
        <dbReference type="Proteomes" id="UP000639859"/>
    </source>
</evidence>
<proteinExistence type="inferred from homology"/>
<feature type="active site" evidence="5 6">
    <location>
        <position position="187"/>
    </location>
</feature>
<comment type="PTM">
    <text evidence="5">Phosphorylated by CheA. Phosphorylation of the N-terminal regulatory domain activates the methylesterase activity.</text>
</comment>
<dbReference type="InterPro" id="IPR008248">
    <property type="entry name" value="CheB-like"/>
</dbReference>
<dbReference type="InterPro" id="IPR035909">
    <property type="entry name" value="CheB_C"/>
</dbReference>
<comment type="catalytic activity">
    <reaction evidence="4 5">
        <text>[protein]-L-glutamate 5-O-methyl ester + H2O = L-glutamyl-[protein] + methanol + H(+)</text>
        <dbReference type="Rhea" id="RHEA:23236"/>
        <dbReference type="Rhea" id="RHEA-COMP:10208"/>
        <dbReference type="Rhea" id="RHEA-COMP:10311"/>
        <dbReference type="ChEBI" id="CHEBI:15377"/>
        <dbReference type="ChEBI" id="CHEBI:15378"/>
        <dbReference type="ChEBI" id="CHEBI:17790"/>
        <dbReference type="ChEBI" id="CHEBI:29973"/>
        <dbReference type="ChEBI" id="CHEBI:82795"/>
        <dbReference type="EC" id="3.1.1.61"/>
    </reaction>
</comment>
<dbReference type="PROSITE" id="PS50122">
    <property type="entry name" value="CHEB"/>
    <property type="match status" value="1"/>
</dbReference>
<evidence type="ECO:0000256" key="3">
    <source>
        <dbReference type="ARBA" id="ARBA00022801"/>
    </source>
</evidence>
<dbReference type="Pfam" id="PF00072">
    <property type="entry name" value="Response_reg"/>
    <property type="match status" value="1"/>
</dbReference>
<dbReference type="SUPFAM" id="SSF52738">
    <property type="entry name" value="Methylesterase CheB, C-terminal domain"/>
    <property type="match status" value="1"/>
</dbReference>
<organism evidence="10 11">
    <name type="scientific">Caulobacter hibisci</name>
    <dbReference type="NCBI Taxonomy" id="2035993"/>
    <lineage>
        <taxon>Bacteria</taxon>
        <taxon>Pseudomonadati</taxon>
        <taxon>Pseudomonadota</taxon>
        <taxon>Alphaproteobacteria</taxon>
        <taxon>Caulobacterales</taxon>
        <taxon>Caulobacteraceae</taxon>
        <taxon>Caulobacter</taxon>
    </lineage>
</organism>
<dbReference type="Proteomes" id="UP000639859">
    <property type="component" value="Unassembled WGS sequence"/>
</dbReference>
<dbReference type="Pfam" id="PF01339">
    <property type="entry name" value="CheB_methylest"/>
    <property type="match status" value="1"/>
</dbReference>
<comment type="function">
    <text evidence="5">Involved in chemotaxis. Part of a chemotaxis signal transduction system that modulates chemotaxis in response to various stimuli. Catalyzes the demethylation of specific methylglutamate residues introduced into the chemoreceptors (methyl-accepting chemotaxis proteins or MCP) by CheR. Also mediates the irreversible deamidation of specific glutamine residues to glutamic acid.</text>
</comment>
<evidence type="ECO:0000313" key="10">
    <source>
        <dbReference type="EMBL" id="MBI1686901.1"/>
    </source>
</evidence>
<dbReference type="InterPro" id="IPR011006">
    <property type="entry name" value="CheY-like_superfamily"/>
</dbReference>
<dbReference type="EC" id="3.5.1.44" evidence="5"/>
<dbReference type="Gene3D" id="3.40.50.180">
    <property type="entry name" value="Methylesterase CheB, C-terminal domain"/>
    <property type="match status" value="1"/>
</dbReference>
<keyword evidence="2 5" id="KW-0145">Chemotaxis</keyword>
<feature type="domain" description="CheB-type methylesterase" evidence="9">
    <location>
        <begin position="149"/>
        <end position="341"/>
    </location>
</feature>
<reference evidence="10 11" key="1">
    <citation type="submission" date="2020-11" db="EMBL/GenBank/DDBJ databases">
        <title>genome sequence of strain KACC 18849.</title>
        <authorList>
            <person name="Gao J."/>
            <person name="Zhang X."/>
        </authorList>
    </citation>
    <scope>NUCLEOTIDE SEQUENCE [LARGE SCALE GENOMIC DNA]</scope>
    <source>
        <strain evidence="10 11">KACC 18849</strain>
    </source>
</reference>
<dbReference type="RefSeq" id="WP_198578786.1">
    <property type="nucleotide sequence ID" value="NZ_JADWOX010000030.1"/>
</dbReference>
<dbReference type="PIRSF" id="PIRSF000876">
    <property type="entry name" value="RR_chemtxs_CheB"/>
    <property type="match status" value="1"/>
</dbReference>